<dbReference type="EMBL" id="BLLF01005612">
    <property type="protein sequence ID" value="GFH31423.1"/>
    <property type="molecule type" value="Genomic_DNA"/>
</dbReference>
<dbReference type="AlphaFoldDB" id="A0A6A0AGR2"/>
<dbReference type="Proteomes" id="UP000485058">
    <property type="component" value="Unassembled WGS sequence"/>
</dbReference>
<keyword evidence="2" id="KW-1185">Reference proteome</keyword>
<proteinExistence type="predicted"/>
<gene>
    <name evidence="1" type="ORF">HaLaN_30468</name>
</gene>
<feature type="non-terminal residue" evidence="1">
    <location>
        <position position="1"/>
    </location>
</feature>
<comment type="caution">
    <text evidence="1">The sequence shown here is derived from an EMBL/GenBank/DDBJ whole genome shotgun (WGS) entry which is preliminary data.</text>
</comment>
<reference evidence="1 2" key="1">
    <citation type="submission" date="2020-02" db="EMBL/GenBank/DDBJ databases">
        <title>Draft genome sequence of Haematococcus lacustris strain NIES-144.</title>
        <authorList>
            <person name="Morimoto D."/>
            <person name="Nakagawa S."/>
            <person name="Yoshida T."/>
            <person name="Sawayama S."/>
        </authorList>
    </citation>
    <scope>NUCLEOTIDE SEQUENCE [LARGE SCALE GENOMIC DNA]</scope>
    <source>
        <strain evidence="1 2">NIES-144</strain>
    </source>
</reference>
<accession>A0A6A0AGR2</accession>
<name>A0A6A0AGR2_HAELA</name>
<evidence type="ECO:0000313" key="2">
    <source>
        <dbReference type="Proteomes" id="UP000485058"/>
    </source>
</evidence>
<evidence type="ECO:0000313" key="1">
    <source>
        <dbReference type="EMBL" id="GFH31423.1"/>
    </source>
</evidence>
<sequence length="43" mass="4975">MGQVATAPDWALPSQRWVRQFVLDFSALRSWLHQAADQHAPRE</sequence>
<protein>
    <submittedName>
        <fullName evidence="1">Uncharacterized protein</fullName>
    </submittedName>
</protein>
<organism evidence="1 2">
    <name type="scientific">Haematococcus lacustris</name>
    <name type="common">Green alga</name>
    <name type="synonym">Haematococcus pluvialis</name>
    <dbReference type="NCBI Taxonomy" id="44745"/>
    <lineage>
        <taxon>Eukaryota</taxon>
        <taxon>Viridiplantae</taxon>
        <taxon>Chlorophyta</taxon>
        <taxon>core chlorophytes</taxon>
        <taxon>Chlorophyceae</taxon>
        <taxon>CS clade</taxon>
        <taxon>Chlamydomonadales</taxon>
        <taxon>Haematococcaceae</taxon>
        <taxon>Haematococcus</taxon>
    </lineage>
</organism>